<feature type="compositionally biased region" description="Polar residues" evidence="6">
    <location>
        <begin position="334"/>
        <end position="347"/>
    </location>
</feature>
<evidence type="ECO:0000256" key="5">
    <source>
        <dbReference type="ARBA" id="ARBA00023242"/>
    </source>
</evidence>
<protein>
    <recommendedName>
        <fullName evidence="9">Anaphase-promoting complex subunit 4 WD40 domain-containing protein</fullName>
    </recommendedName>
</protein>
<evidence type="ECO:0008006" key="9">
    <source>
        <dbReference type="Google" id="ProtNLM"/>
    </source>
</evidence>
<evidence type="ECO:0000256" key="1">
    <source>
        <dbReference type="ARBA" id="ARBA00004123"/>
    </source>
</evidence>
<keyword evidence="3" id="KW-0238">DNA-binding</keyword>
<feature type="compositionally biased region" description="Polar residues" evidence="6">
    <location>
        <begin position="252"/>
        <end position="266"/>
    </location>
</feature>
<feature type="compositionally biased region" description="Basic residues" evidence="6">
    <location>
        <begin position="210"/>
        <end position="220"/>
    </location>
</feature>
<evidence type="ECO:0000256" key="6">
    <source>
        <dbReference type="SAM" id="MobiDB-lite"/>
    </source>
</evidence>
<dbReference type="InterPro" id="IPR001680">
    <property type="entry name" value="WD40_rpt"/>
</dbReference>
<sequence>MEEEKLLGGNGAGIKVSLFDYSVENHFKAIDTISELCGEVETDSLQEAEIQRISSSITFLGEWSHFNCQPRTVRFACEMENSQEKCFLGDTNLPQFSSASVPKKEGLSGDTSLPESSKDFVLNAGGSVWALDWCPRVHERPACHIKCEFVVVAAHPPDSYYHKIGTLLTGRGLVQIWCILNVSGDDEEAPLKKPKRGKHSSDSMGDKSSLIKRPKGRPRKKQMEESPNGKGTEENSIQFKRPRGRPRKQQIEKSPSSEATKKNSIQFKRPRGRPRKKEINESLDSLDCNNQCVQALAIQYPEDLSPLLAIEGVSGSTQEQTIQRNKGRKRKTSTKALSACNSAPETTRQSRRQKIKASEAGKCGVVACPPLLTQNDDDQSFATSHRIHENHVLGPAVLNCGLDNVSCDKNSDSCSIPKDIALPRVVLCLAHNGKVVWDMKWQPCHASDSKFQHRMGYLAVLLGNGSLEVWDVPLPHIIKLIFSSSHREGTDPRFIKLEPVFRCSIVKCGEIQSIPLTVEWSISCPHDYLLAGCHDGTVALWKFSACGASGDTRPLLRFSADTVSIRAVAWAPVESTQESANIIVTAGHGGLKFWDIRDPFRPLWDLHLTPKFIYSLDWLPDPRCIILSFDDGTMRLLSLTKAAYDGHVNGKPTVGPKQQGMHVLNSSSFAIWSVQAARKTGMVAYCSADGTVSRFQLTSKAVGKDPSRHRAPHFMVGSLSKDESAITVNITLQDSPLTLKKPVSVGDNPRTMRSLFESNQMKRANDKKAETPAAENQLLALCYGNDPGTQSGFDETLAALTSRIKSKSKNTSKKMTGEDLAFVCIDGQEDRGEKEGGKAEAANEIEVMPPKIVAMNRVRWNMNKGSERWLCSGGAAGIVRCQEIIFSDTDKYFASKR</sequence>
<dbReference type="InterPro" id="IPR036322">
    <property type="entry name" value="WD40_repeat_dom_sf"/>
</dbReference>
<dbReference type="InterPro" id="IPR015943">
    <property type="entry name" value="WD40/YVTN_repeat-like_dom_sf"/>
</dbReference>
<keyword evidence="2" id="KW-0677">Repeat</keyword>
<dbReference type="SMART" id="SM00320">
    <property type="entry name" value="WD40"/>
    <property type="match status" value="5"/>
</dbReference>
<dbReference type="InterPro" id="IPR017956">
    <property type="entry name" value="AT_hook_DNA-bd_motif"/>
</dbReference>
<reference evidence="7" key="1">
    <citation type="journal article" date="2023" name="Plant Biotechnol. J.">
        <title>Chromosome-level wild Hevea brasiliensis genome provides new tools for genomic-assisted breeding and valuable loci to elevate rubber yield.</title>
        <authorList>
            <person name="Cheng H."/>
            <person name="Song X."/>
            <person name="Hu Y."/>
            <person name="Wu T."/>
            <person name="Yang Q."/>
            <person name="An Z."/>
            <person name="Feng S."/>
            <person name="Deng Z."/>
            <person name="Wu W."/>
            <person name="Zeng X."/>
            <person name="Tu M."/>
            <person name="Wang X."/>
            <person name="Huang H."/>
        </authorList>
    </citation>
    <scope>NUCLEOTIDE SEQUENCE</scope>
    <source>
        <strain evidence="7">MT/VB/25A 57/8</strain>
    </source>
</reference>
<name>A0ABQ9MPU2_HEVBR</name>
<dbReference type="EMBL" id="JARPOI010000005">
    <property type="protein sequence ID" value="KAJ9181415.1"/>
    <property type="molecule type" value="Genomic_DNA"/>
</dbReference>
<dbReference type="PANTHER" id="PTHR15052">
    <property type="entry name" value="RNA POLYMERASE III TRANSCRIPTION INITIATION FACTOR COMPLEX SUBUNIT"/>
    <property type="match status" value="1"/>
</dbReference>
<dbReference type="Proteomes" id="UP001174677">
    <property type="component" value="Chromosome 5"/>
</dbReference>
<dbReference type="PRINTS" id="PR00930">
    <property type="entry name" value="HIGHMOBLTYIY"/>
</dbReference>
<evidence type="ECO:0000313" key="7">
    <source>
        <dbReference type="EMBL" id="KAJ9181415.1"/>
    </source>
</evidence>
<keyword evidence="5" id="KW-0539">Nucleus</keyword>
<dbReference type="SMART" id="SM00384">
    <property type="entry name" value="AT_hook"/>
    <property type="match status" value="3"/>
</dbReference>
<evidence type="ECO:0000256" key="3">
    <source>
        <dbReference type="ARBA" id="ARBA00023125"/>
    </source>
</evidence>
<organism evidence="7 8">
    <name type="scientific">Hevea brasiliensis</name>
    <name type="common">Para rubber tree</name>
    <name type="synonym">Siphonia brasiliensis</name>
    <dbReference type="NCBI Taxonomy" id="3981"/>
    <lineage>
        <taxon>Eukaryota</taxon>
        <taxon>Viridiplantae</taxon>
        <taxon>Streptophyta</taxon>
        <taxon>Embryophyta</taxon>
        <taxon>Tracheophyta</taxon>
        <taxon>Spermatophyta</taxon>
        <taxon>Magnoliopsida</taxon>
        <taxon>eudicotyledons</taxon>
        <taxon>Gunneridae</taxon>
        <taxon>Pentapetalae</taxon>
        <taxon>rosids</taxon>
        <taxon>fabids</taxon>
        <taxon>Malpighiales</taxon>
        <taxon>Euphorbiaceae</taxon>
        <taxon>Crotonoideae</taxon>
        <taxon>Micrandreae</taxon>
        <taxon>Hevea</taxon>
    </lineage>
</organism>
<keyword evidence="8" id="KW-1185">Reference proteome</keyword>
<dbReference type="InterPro" id="IPR000116">
    <property type="entry name" value="HMGA"/>
</dbReference>
<dbReference type="SUPFAM" id="SSF50978">
    <property type="entry name" value="WD40 repeat-like"/>
    <property type="match status" value="1"/>
</dbReference>
<dbReference type="Gene3D" id="2.130.10.10">
    <property type="entry name" value="YVTN repeat-like/Quinoprotein amine dehydrogenase"/>
    <property type="match status" value="1"/>
</dbReference>
<evidence type="ECO:0000313" key="8">
    <source>
        <dbReference type="Proteomes" id="UP001174677"/>
    </source>
</evidence>
<feature type="region of interest" description="Disordered" evidence="6">
    <location>
        <begin position="317"/>
        <end position="352"/>
    </location>
</feature>
<evidence type="ECO:0000256" key="4">
    <source>
        <dbReference type="ARBA" id="ARBA00023163"/>
    </source>
</evidence>
<dbReference type="PRINTS" id="PR00929">
    <property type="entry name" value="ATHOOK"/>
</dbReference>
<dbReference type="PANTHER" id="PTHR15052:SF2">
    <property type="entry name" value="GENERAL TRANSCRIPTION FACTOR 3C POLYPEPTIDE 2"/>
    <property type="match status" value="1"/>
</dbReference>
<accession>A0ABQ9MPU2</accession>
<proteinExistence type="predicted"/>
<comment type="caution">
    <text evidence="7">The sequence shown here is derived from an EMBL/GenBank/DDBJ whole genome shotgun (WGS) entry which is preliminary data.</text>
</comment>
<keyword evidence="4" id="KW-0804">Transcription</keyword>
<evidence type="ECO:0000256" key="2">
    <source>
        <dbReference type="ARBA" id="ARBA00022737"/>
    </source>
</evidence>
<comment type="subcellular location">
    <subcellularLocation>
        <location evidence="1">Nucleus</location>
    </subcellularLocation>
</comment>
<dbReference type="InterPro" id="IPR052416">
    <property type="entry name" value="GTF3C_component"/>
</dbReference>
<gene>
    <name evidence="7" type="ORF">P3X46_009548</name>
</gene>
<feature type="region of interest" description="Disordered" evidence="6">
    <location>
        <begin position="188"/>
        <end position="276"/>
    </location>
</feature>